<feature type="domain" description="CRISPR type III-associated protein" evidence="3">
    <location>
        <begin position="9"/>
        <end position="207"/>
    </location>
</feature>
<feature type="region of interest" description="Disordered" evidence="2">
    <location>
        <begin position="774"/>
        <end position="797"/>
    </location>
</feature>
<protein>
    <recommendedName>
        <fullName evidence="3">CRISPR type III-associated protein domain-containing protein</fullName>
    </recommendedName>
</protein>
<dbReference type="PANTHER" id="PTHR35579">
    <property type="entry name" value="CRISPR SYSTEM CMS ENDORIBONUCLEASE CSM3"/>
    <property type="match status" value="1"/>
</dbReference>
<dbReference type="Proteomes" id="UP000001399">
    <property type="component" value="Chromosome"/>
</dbReference>
<dbReference type="OrthoDB" id="482771at2"/>
<proteinExistence type="predicted"/>
<dbReference type="InterPro" id="IPR052216">
    <property type="entry name" value="CRISPR_Csm3_endoribonuclease"/>
</dbReference>
<keyword evidence="1" id="KW-0051">Antiviral defense</keyword>
<name>E3I083_RHOVT</name>
<sequence>MTLQFSLSIEMISDWHIGSGQGRHGSIDRLIDRDRDDLPYIPAATVRGIWRDSAQLLARGLDDGVEDGPWSKLADRLFGSEPVLTPKRQDAPTPSLLTVDDARFPASLRAEFADASGDSATRAAGKKVLRQALTFIKPGVSIDPRSGTAKEDFLRFEEVARGGAVLEAKGIVDCPDADMRVVAAFLLGAAAMIERLGGKRRRGLGRCAVKLSFSNAGLPADATGAAAILGASDAPSLPNASNSGVEQRAFGSVQSGDWQKIPLRLKLLAPLVAADDVRGNVITCRDYIPSALLLAPIASRLAAAGLANIWTLIANGDVRILAATPEIDGGRGLPVPLCWEEEKAKKGEGVYRQIPRTASGENAQYVPIRAGFVGASEFHLRSVPKVIRTHNTIEDERQRPDETVGGVYTYEALAPGLTFRSEVWIRGGAVDSAALSGTVRLGRARQAGYGVVEIEPLGAASGASERKTRDGYVTIWLTSDAILPSVELDGGLKAIASAVARLLGSRADALFDLEGSWANLRWKRIDGWQSRWNLPRPTLVALQAGSVAELKLAKGVTIDAAKVEALEREGIGARKGEGFGCLLVNHAHLVNESSDMRQEKAKPGSFEDGNQPAGKREKDPQQEKYLNRIHRVAWERCIALRAEMAVSSEDARKELLGWTGAKPSMSQLGGLRAAMGTLTEKDIEFLQDWLKRLRDSKKWDGKAMDSLEELLKRTCEKTWPHEKIWQNLGLQGLDDERFLGAPRPATDGFDSTTHPELARFAVRTFILEAMRAHKRHGEKNGTADQDGATNNTNQEAA</sequence>
<dbReference type="PANTHER" id="PTHR35579:SF3">
    <property type="entry name" value="CRISPR SYSTEM CMS ENDORIBONUCLEASE CSM3"/>
    <property type="match status" value="1"/>
</dbReference>
<organism evidence="4 5">
    <name type="scientific">Rhodomicrobium vannielii (strain ATCC 17100 / DSM 162 / LMG 4299 / NCIMB 10020 / ATH 3.1.1)</name>
    <dbReference type="NCBI Taxonomy" id="648757"/>
    <lineage>
        <taxon>Bacteria</taxon>
        <taxon>Pseudomonadati</taxon>
        <taxon>Pseudomonadota</taxon>
        <taxon>Alphaproteobacteria</taxon>
        <taxon>Hyphomicrobiales</taxon>
        <taxon>Hyphomicrobiaceae</taxon>
        <taxon>Rhodomicrobium</taxon>
    </lineage>
</organism>
<evidence type="ECO:0000313" key="5">
    <source>
        <dbReference type="Proteomes" id="UP000001399"/>
    </source>
</evidence>
<keyword evidence="5" id="KW-1185">Reference proteome</keyword>
<dbReference type="Pfam" id="PF03787">
    <property type="entry name" value="RAMPs"/>
    <property type="match status" value="1"/>
</dbReference>
<dbReference type="InterPro" id="IPR005537">
    <property type="entry name" value="RAMP_III_fam"/>
</dbReference>
<evidence type="ECO:0000256" key="1">
    <source>
        <dbReference type="ARBA" id="ARBA00023118"/>
    </source>
</evidence>
<dbReference type="STRING" id="648757.Rvan_1879"/>
<dbReference type="GO" id="GO:0051607">
    <property type="term" value="P:defense response to virus"/>
    <property type="evidence" value="ECO:0007669"/>
    <property type="project" value="UniProtKB-KW"/>
</dbReference>
<dbReference type="KEGG" id="rva:Rvan_1879"/>
<dbReference type="RefSeq" id="WP_013419508.1">
    <property type="nucleotide sequence ID" value="NC_014664.1"/>
</dbReference>
<dbReference type="CDD" id="cd09726">
    <property type="entry name" value="RAMP_I_III"/>
    <property type="match status" value="1"/>
</dbReference>
<reference evidence="5" key="1">
    <citation type="journal article" date="2011" name="J. Bacteriol.">
        <title>Genome sequences of eight morphologically diverse alphaproteobacteria.</title>
        <authorList>
            <consortium name="US DOE Joint Genome Institute"/>
            <person name="Brown P.J."/>
            <person name="Kysela D.T."/>
            <person name="Buechlein A."/>
            <person name="Hemmerich C."/>
            <person name="Brun Y.V."/>
        </authorList>
    </citation>
    <scope>NUCLEOTIDE SEQUENCE [LARGE SCALE GENOMIC DNA]</scope>
    <source>
        <strain evidence="5">ATCC 17100 / ATH 3.1.1 / DSM 162 / LMG 4299</strain>
    </source>
</reference>
<dbReference type="EMBL" id="CP002292">
    <property type="protein sequence ID" value="ADP71118.1"/>
    <property type="molecule type" value="Genomic_DNA"/>
</dbReference>
<gene>
    <name evidence="4" type="ordered locus">Rvan_1879</name>
</gene>
<feature type="compositionally biased region" description="Polar residues" evidence="2">
    <location>
        <begin position="787"/>
        <end position="797"/>
    </location>
</feature>
<dbReference type="AlphaFoldDB" id="E3I083"/>
<feature type="region of interest" description="Disordered" evidence="2">
    <location>
        <begin position="594"/>
        <end position="622"/>
    </location>
</feature>
<evidence type="ECO:0000259" key="3">
    <source>
        <dbReference type="Pfam" id="PF03787"/>
    </source>
</evidence>
<dbReference type="eggNOG" id="COG1337">
    <property type="taxonomic scope" value="Bacteria"/>
</dbReference>
<evidence type="ECO:0000256" key="2">
    <source>
        <dbReference type="SAM" id="MobiDB-lite"/>
    </source>
</evidence>
<dbReference type="HOGENOM" id="CLU_359332_0_0_5"/>
<accession>E3I083</accession>
<evidence type="ECO:0000313" key="4">
    <source>
        <dbReference type="EMBL" id="ADP71118.1"/>
    </source>
</evidence>